<keyword evidence="1 5" id="KW-0699">rRNA-binding</keyword>
<evidence type="ECO:0000256" key="2">
    <source>
        <dbReference type="ARBA" id="ARBA00022884"/>
    </source>
</evidence>
<keyword evidence="2 5" id="KW-0694">RNA-binding</keyword>
<protein>
    <recommendedName>
        <fullName evidence="5">Large ribosomal subunit protein bL25</fullName>
    </recommendedName>
    <alternativeName>
        <fullName evidence="5">General stress protein CTC</fullName>
    </alternativeName>
</protein>
<keyword evidence="3 5" id="KW-0689">Ribosomal protein</keyword>
<dbReference type="Proteomes" id="UP001580346">
    <property type="component" value="Unassembled WGS sequence"/>
</dbReference>
<evidence type="ECO:0000256" key="5">
    <source>
        <dbReference type="HAMAP-Rule" id="MF_01334"/>
    </source>
</evidence>
<feature type="compositionally biased region" description="Polar residues" evidence="6">
    <location>
        <begin position="1"/>
        <end position="11"/>
    </location>
</feature>
<evidence type="ECO:0000313" key="10">
    <source>
        <dbReference type="Proteomes" id="UP001580346"/>
    </source>
</evidence>
<feature type="region of interest" description="Disordered" evidence="6">
    <location>
        <begin position="1"/>
        <end position="21"/>
    </location>
</feature>
<dbReference type="PANTHER" id="PTHR33284:SF1">
    <property type="entry name" value="RIBOSOMAL PROTEIN L25_GLN-TRNA SYNTHETASE, ANTI-CODON-BINDING DOMAIN-CONTAINING PROTEIN"/>
    <property type="match status" value="1"/>
</dbReference>
<evidence type="ECO:0000313" key="9">
    <source>
        <dbReference type="EMBL" id="MFB5268084.1"/>
    </source>
</evidence>
<comment type="function">
    <text evidence="5">This is one of the proteins that binds to the 5S RNA in the ribosome where it forms part of the central protuberance.</text>
</comment>
<keyword evidence="10" id="KW-1185">Reference proteome</keyword>
<dbReference type="Gene3D" id="2.170.120.20">
    <property type="entry name" value="Ribosomal protein L25, beta domain"/>
    <property type="match status" value="1"/>
</dbReference>
<dbReference type="InterPro" id="IPR011035">
    <property type="entry name" value="Ribosomal_bL25/Gln-tRNA_synth"/>
</dbReference>
<dbReference type="InterPro" id="IPR020056">
    <property type="entry name" value="Rbsml_bL25/Gln-tRNA_synth_N"/>
</dbReference>
<dbReference type="RefSeq" id="WP_375356185.1">
    <property type="nucleotide sequence ID" value="NZ_JBHHMI010000012.1"/>
</dbReference>
<organism evidence="9 10">
    <name type="scientific">Paenibacillus enshidis</name>
    <dbReference type="NCBI Taxonomy" id="1458439"/>
    <lineage>
        <taxon>Bacteria</taxon>
        <taxon>Bacillati</taxon>
        <taxon>Bacillota</taxon>
        <taxon>Bacilli</taxon>
        <taxon>Bacillales</taxon>
        <taxon>Paenibacillaceae</taxon>
        <taxon>Paenibacillus</taxon>
    </lineage>
</organism>
<keyword evidence="4 5" id="KW-0687">Ribonucleoprotein</keyword>
<accession>A0ABV5AW13</accession>
<feature type="region of interest" description="Disordered" evidence="6">
    <location>
        <begin position="190"/>
        <end position="212"/>
    </location>
</feature>
<feature type="domain" description="Large ribosomal subunit protein bL25 L25" evidence="7">
    <location>
        <begin position="10"/>
        <end position="94"/>
    </location>
</feature>
<dbReference type="GO" id="GO:0005840">
    <property type="term" value="C:ribosome"/>
    <property type="evidence" value="ECO:0007669"/>
    <property type="project" value="UniProtKB-KW"/>
</dbReference>
<evidence type="ECO:0000256" key="3">
    <source>
        <dbReference type="ARBA" id="ARBA00022980"/>
    </source>
</evidence>
<dbReference type="Pfam" id="PF01386">
    <property type="entry name" value="Ribosomal_L25p"/>
    <property type="match status" value="1"/>
</dbReference>
<dbReference type="InterPro" id="IPR020930">
    <property type="entry name" value="Ribosomal_uL5_bac-type"/>
</dbReference>
<sequence>MANGNKSNQLTAEPRTETRRSELRKLRLNGRIPAVVYGSDMEGTPVSVDAKEFKKLIRTGRTEMLDLVLEGGRRVPVLIKDYQERDGKWLHADFLKVSKNKPIRVRVAIDYQGTAAGTKTGGMLQVQATELEIEALPDDLPSVIEADISGMEVGDKLTAGDIRLPDKVELISSAEELLASIVIPRAVEAENETAEKAEEDATAGDAAADDES</sequence>
<evidence type="ECO:0000256" key="1">
    <source>
        <dbReference type="ARBA" id="ARBA00022730"/>
    </source>
</evidence>
<dbReference type="EMBL" id="JBHHMI010000012">
    <property type="protein sequence ID" value="MFB5268084.1"/>
    <property type="molecule type" value="Genomic_DNA"/>
</dbReference>
<dbReference type="SUPFAM" id="SSF50715">
    <property type="entry name" value="Ribosomal protein L25-like"/>
    <property type="match status" value="1"/>
</dbReference>
<reference evidence="9 10" key="1">
    <citation type="submission" date="2024-09" db="EMBL/GenBank/DDBJ databases">
        <title>Paenibacillus zeirhizospherea sp. nov., isolated from surface of the maize (Zea mays) roots in a horticulture field, Hungary.</title>
        <authorList>
            <person name="Marton D."/>
            <person name="Farkas M."/>
            <person name="Bedics A."/>
            <person name="Toth E."/>
            <person name="Tancsics A."/>
            <person name="Boka K."/>
            <person name="Maroti G."/>
            <person name="Kriszt B."/>
            <person name="Cserhati M."/>
        </authorList>
    </citation>
    <scope>NUCLEOTIDE SEQUENCE [LARGE SCALE GENOMIC DNA]</scope>
    <source>
        <strain evidence="9 10">KCTC 33519</strain>
    </source>
</reference>
<comment type="caution">
    <text evidence="9">The sequence shown here is derived from an EMBL/GenBank/DDBJ whole genome shotgun (WGS) entry which is preliminary data.</text>
</comment>
<dbReference type="HAMAP" id="MF_01334">
    <property type="entry name" value="Ribosomal_bL25_CTC"/>
    <property type="match status" value="1"/>
</dbReference>
<dbReference type="InterPro" id="IPR001021">
    <property type="entry name" value="Ribosomal_bL25_long"/>
</dbReference>
<feature type="domain" description="Large ribosomal subunit protein bL25 beta" evidence="8">
    <location>
        <begin position="103"/>
        <end position="185"/>
    </location>
</feature>
<proteinExistence type="inferred from homology"/>
<dbReference type="InterPro" id="IPR029751">
    <property type="entry name" value="Ribosomal_L25_dom"/>
</dbReference>
<comment type="similarity">
    <text evidence="5">Belongs to the bacterial ribosomal protein bL25 family. CTC subfamily.</text>
</comment>
<name>A0ABV5AW13_9BACL</name>
<comment type="subunit">
    <text evidence="5">Part of the 50S ribosomal subunit; part of the 5S rRNA/L5/L18/L25 subcomplex. Contacts the 5S rRNA. Binds to the 5S rRNA independently of L5 and L18.</text>
</comment>
<evidence type="ECO:0000259" key="8">
    <source>
        <dbReference type="Pfam" id="PF14693"/>
    </source>
</evidence>
<dbReference type="CDD" id="cd00495">
    <property type="entry name" value="Ribosomal_L25_TL5_CTC"/>
    <property type="match status" value="1"/>
</dbReference>
<evidence type="ECO:0000256" key="4">
    <source>
        <dbReference type="ARBA" id="ARBA00023274"/>
    </source>
</evidence>
<dbReference type="Gene3D" id="2.40.240.10">
    <property type="entry name" value="Ribosomal Protein L25, Chain P"/>
    <property type="match status" value="1"/>
</dbReference>
<dbReference type="InterPro" id="IPR037121">
    <property type="entry name" value="Ribosomal_bL25_C"/>
</dbReference>
<dbReference type="InterPro" id="IPR020057">
    <property type="entry name" value="Ribosomal_bL25_b-dom"/>
</dbReference>
<evidence type="ECO:0000256" key="6">
    <source>
        <dbReference type="SAM" id="MobiDB-lite"/>
    </source>
</evidence>
<evidence type="ECO:0000259" key="7">
    <source>
        <dbReference type="Pfam" id="PF01386"/>
    </source>
</evidence>
<dbReference type="PANTHER" id="PTHR33284">
    <property type="entry name" value="RIBOSOMAL PROTEIN L25/GLN-TRNA SYNTHETASE, ANTI-CODON-BINDING DOMAIN-CONTAINING PROTEIN"/>
    <property type="match status" value="1"/>
</dbReference>
<gene>
    <name evidence="5" type="primary">rplY</name>
    <name evidence="5" type="synonym">ctc</name>
    <name evidence="9" type="ORF">ACE41H_15055</name>
</gene>
<dbReference type="NCBIfam" id="TIGR00731">
    <property type="entry name" value="bL25_bact_ctc"/>
    <property type="match status" value="1"/>
</dbReference>
<dbReference type="Pfam" id="PF14693">
    <property type="entry name" value="Ribosomal_TL5_C"/>
    <property type="match status" value="1"/>
</dbReference>